<dbReference type="OrthoDB" id="5957963at2759"/>
<dbReference type="EMBL" id="CAJPVJ010002062">
    <property type="protein sequence ID" value="CAG2165720.1"/>
    <property type="molecule type" value="Genomic_DNA"/>
</dbReference>
<reference evidence="4" key="1">
    <citation type="submission" date="2020-11" db="EMBL/GenBank/DDBJ databases">
        <authorList>
            <person name="Tran Van P."/>
        </authorList>
    </citation>
    <scope>NUCLEOTIDE SEQUENCE</scope>
</reference>
<dbReference type="PANTHER" id="PTHR22775">
    <property type="entry name" value="SORTING NEXIN"/>
    <property type="match status" value="1"/>
</dbReference>
<protein>
    <recommendedName>
        <fullName evidence="6">Sorting nexin-14</fullName>
    </recommendedName>
</protein>
<keyword evidence="5" id="KW-1185">Reference proteome</keyword>
<sequence length="862" mass="100471">MSISSALLLQIPTLLNQLTQHCERHDSRLSVNVKPFKGLVIDRRVDAAIDEILELTLNRFVNQYLEDFARDYLVDAAIDEILELTLNRFVNQYLEDFAINTNKLDHELRHILRTLLSALIRRAMDVNITDFLLEQLPKVLTHHLETYVAGKRHSKTAQYVEESVLREYGHLIHPAMNGREEEIKYLTSVVERVLPHILPPKYMNCKLVDCFFKQLMACSVLLPLMDISGDPDKINALLVVLLDEKTLSVNENQNNSENMVEILDTFVANKGSHTRDSNSLKMGSNEELKYQDNNMMAVSLRHLLSDHQLLFLFQQFSKDEGFINLVQFVLHINSFSQRILNPDLTEEQLKDLHFEVINIFNSYFLPNSIDYIKFNEDVFNGFKSVVEGNPKDVERLRTTEPLYDAIDYISNLLETQYCPLFLESDLYFKLICGQRWTSFEGMSPTKSKPTAKTLNSHSGSCESISLNCRLDGSQESLDDVFNHLSQDCEKSSQNGNELNNWTEFASIDRMKDLSSWRVSIPRVESRIDATNGREYDYFVISVQRLDVHEEEVDMSWTVERRYNEFYVLESKLKEFHGQNLNEICLPPKRSFIKLSKPFMESRRPEMERFVQQLLSSAHLKGSELVFNFLRSPEEFTTGFLPDIRLGKMIKTVPAKFSKERGQHLEPFLLSFIASTEQMKPKPTKNEMSELLEYSPHEFAMANLHRPLYANMGQWRESNDNLKSETDAKRVYSQLDFRKLKNSLLVSERMVELIHMLRDSLYFENDLPLRTCLQKKQRSMLALKYAQEFVPQWLVNHVLGKEKHQQVVYLLFSIFQYPLLNKQLLYLIFDIILDLWSPAVYPVYREVYCYANGTELALQLIPI</sequence>
<dbReference type="Pfam" id="PF00615">
    <property type="entry name" value="RGS"/>
    <property type="match status" value="1"/>
</dbReference>
<dbReference type="Pfam" id="PF02194">
    <property type="entry name" value="PXA"/>
    <property type="match status" value="1"/>
</dbReference>
<dbReference type="PROSITE" id="PS50132">
    <property type="entry name" value="RGS"/>
    <property type="match status" value="1"/>
</dbReference>
<evidence type="ECO:0000313" key="5">
    <source>
        <dbReference type="Proteomes" id="UP000728032"/>
    </source>
</evidence>
<feature type="domain" description="PXA" evidence="3">
    <location>
        <begin position="79"/>
        <end position="246"/>
    </location>
</feature>
<dbReference type="InterPro" id="IPR003114">
    <property type="entry name" value="Phox_assoc"/>
</dbReference>
<dbReference type="InterPro" id="IPR037436">
    <property type="entry name" value="SNX14_PX"/>
</dbReference>
<gene>
    <name evidence="4" type="ORF">ONB1V03_LOCUS5258</name>
</gene>
<dbReference type="SMART" id="SM00312">
    <property type="entry name" value="PX"/>
    <property type="match status" value="1"/>
</dbReference>
<accession>A0A7R9LPK7</accession>
<evidence type="ECO:0000259" key="1">
    <source>
        <dbReference type="PROSITE" id="PS50132"/>
    </source>
</evidence>
<dbReference type="EMBL" id="OC916887">
    <property type="protein sequence ID" value="CAD7645535.1"/>
    <property type="molecule type" value="Genomic_DNA"/>
</dbReference>
<dbReference type="InterPro" id="IPR001683">
    <property type="entry name" value="PX_dom"/>
</dbReference>
<dbReference type="InterPro" id="IPR036305">
    <property type="entry name" value="RGS_sf"/>
</dbReference>
<dbReference type="PANTHER" id="PTHR22775:SF44">
    <property type="entry name" value="SORTING NEXIN-14"/>
    <property type="match status" value="1"/>
</dbReference>
<dbReference type="InterPro" id="IPR036871">
    <property type="entry name" value="PX_dom_sf"/>
</dbReference>
<dbReference type="Gene3D" id="3.30.1520.10">
    <property type="entry name" value="Phox-like domain"/>
    <property type="match status" value="1"/>
</dbReference>
<dbReference type="PROSITE" id="PS51207">
    <property type="entry name" value="PXA"/>
    <property type="match status" value="1"/>
</dbReference>
<feature type="domain" description="PX" evidence="2">
    <location>
        <begin position="516"/>
        <end position="636"/>
    </location>
</feature>
<dbReference type="SUPFAM" id="SSF48097">
    <property type="entry name" value="Regulator of G-protein signaling, RGS"/>
    <property type="match status" value="1"/>
</dbReference>
<dbReference type="GO" id="GO:0005770">
    <property type="term" value="C:late endosome"/>
    <property type="evidence" value="ECO:0007669"/>
    <property type="project" value="TreeGrafter"/>
</dbReference>
<dbReference type="GO" id="GO:0097352">
    <property type="term" value="P:autophagosome maturation"/>
    <property type="evidence" value="ECO:0007669"/>
    <property type="project" value="TreeGrafter"/>
</dbReference>
<dbReference type="PROSITE" id="PS50195">
    <property type="entry name" value="PX"/>
    <property type="match status" value="1"/>
</dbReference>
<evidence type="ECO:0008006" key="6">
    <source>
        <dbReference type="Google" id="ProtNLM"/>
    </source>
</evidence>
<dbReference type="SMART" id="SM00313">
    <property type="entry name" value="PXA"/>
    <property type="match status" value="1"/>
</dbReference>
<dbReference type="Proteomes" id="UP000728032">
    <property type="component" value="Unassembled WGS sequence"/>
</dbReference>
<evidence type="ECO:0000259" key="3">
    <source>
        <dbReference type="PROSITE" id="PS51207"/>
    </source>
</evidence>
<feature type="domain" description="RGS" evidence="1">
    <location>
        <begin position="299"/>
        <end position="431"/>
    </location>
</feature>
<dbReference type="InterPro" id="IPR016137">
    <property type="entry name" value="RGS"/>
</dbReference>
<proteinExistence type="predicted"/>
<evidence type="ECO:0000259" key="2">
    <source>
        <dbReference type="PROSITE" id="PS50195"/>
    </source>
</evidence>
<dbReference type="Gene3D" id="1.10.167.10">
    <property type="entry name" value="Regulator of G-protein Signalling 4, domain 2"/>
    <property type="match status" value="1"/>
</dbReference>
<evidence type="ECO:0000313" key="4">
    <source>
        <dbReference type="EMBL" id="CAD7645535.1"/>
    </source>
</evidence>
<dbReference type="SUPFAM" id="SSF64268">
    <property type="entry name" value="PX domain"/>
    <property type="match status" value="1"/>
</dbReference>
<dbReference type="Pfam" id="PF00787">
    <property type="entry name" value="PX"/>
    <property type="match status" value="1"/>
</dbReference>
<dbReference type="AlphaFoldDB" id="A0A7R9LPK7"/>
<dbReference type="CDD" id="cd06877">
    <property type="entry name" value="PX_SNX14"/>
    <property type="match status" value="1"/>
</dbReference>
<dbReference type="InterPro" id="IPR044926">
    <property type="entry name" value="RGS_subdomain_2"/>
</dbReference>
<name>A0A7R9LPK7_9ACAR</name>
<dbReference type="GO" id="GO:0035091">
    <property type="term" value="F:phosphatidylinositol binding"/>
    <property type="evidence" value="ECO:0007669"/>
    <property type="project" value="InterPro"/>
</dbReference>
<organism evidence="4">
    <name type="scientific">Oppiella nova</name>
    <dbReference type="NCBI Taxonomy" id="334625"/>
    <lineage>
        <taxon>Eukaryota</taxon>
        <taxon>Metazoa</taxon>
        <taxon>Ecdysozoa</taxon>
        <taxon>Arthropoda</taxon>
        <taxon>Chelicerata</taxon>
        <taxon>Arachnida</taxon>
        <taxon>Acari</taxon>
        <taxon>Acariformes</taxon>
        <taxon>Sarcoptiformes</taxon>
        <taxon>Oribatida</taxon>
        <taxon>Brachypylina</taxon>
        <taxon>Oppioidea</taxon>
        <taxon>Oppiidae</taxon>
        <taxon>Oppiella</taxon>
    </lineage>
</organism>